<gene>
    <name evidence="2" type="ORF">GT409_00305</name>
</gene>
<evidence type="ECO:0000313" key="3">
    <source>
        <dbReference type="Proteomes" id="UP000464954"/>
    </source>
</evidence>
<dbReference type="RefSeq" id="WP_160625985.1">
    <property type="nucleotide sequence ID" value="NZ_CP047593.1"/>
</dbReference>
<name>A0A6P1M277_9BACT</name>
<proteinExistence type="predicted"/>
<dbReference type="KEGG" id="taer:GT409_00305"/>
<accession>A0A6P1M277</accession>
<dbReference type="AlphaFoldDB" id="A0A6P1M277"/>
<organism evidence="2 3">
    <name type="scientific">Tichowtungia aerotolerans</name>
    <dbReference type="NCBI Taxonomy" id="2697043"/>
    <lineage>
        <taxon>Bacteria</taxon>
        <taxon>Pseudomonadati</taxon>
        <taxon>Kiritimatiellota</taxon>
        <taxon>Tichowtungiia</taxon>
        <taxon>Tichowtungiales</taxon>
        <taxon>Tichowtungiaceae</taxon>
        <taxon>Tichowtungia</taxon>
    </lineage>
</organism>
<dbReference type="Proteomes" id="UP000464954">
    <property type="component" value="Chromosome"/>
</dbReference>
<sequence length="247" mass="26789">MKKTLTLAAVALISASALAQTVTSANVVGYIKAETQDGLQLMSSPFGPASINDLSLTNGVGGFTADIADNIHVYVPGSGYQNYYYLGYTGDPAYDYKWVDGSFNIITNVMPGSTAFWYRSRAGGTVTNLFAGDVPMEASNDVVIAEGLQLISWPYTADMDINSVGLTNGLGGFTADVADNIHVYIPGSGYQNYYYLGYTGDPNYDYKWVDGSFNIATNPIPPNSGFWYRCRKTGGFTWTMNKPYLND</sequence>
<feature type="chain" id="PRO_5027045577" evidence="1">
    <location>
        <begin position="20"/>
        <end position="247"/>
    </location>
</feature>
<reference evidence="2 3" key="1">
    <citation type="submission" date="2020-01" db="EMBL/GenBank/DDBJ databases">
        <title>Ponticoccus aerotolerans gen. nov., sp. nov., an anaerobic bacterium and proposal of Ponticoccusceae fam. nov., Ponticoccusles ord. nov. and Ponticoccuse classis nov. in the phylum Kiritimatiellaeota.</title>
        <authorList>
            <person name="Zhou L.Y."/>
            <person name="Du Z.J."/>
        </authorList>
    </citation>
    <scope>NUCLEOTIDE SEQUENCE [LARGE SCALE GENOMIC DNA]</scope>
    <source>
        <strain evidence="2 3">S-5007</strain>
    </source>
</reference>
<protein>
    <submittedName>
        <fullName evidence="2">Uncharacterized protein</fullName>
    </submittedName>
</protein>
<feature type="signal peptide" evidence="1">
    <location>
        <begin position="1"/>
        <end position="19"/>
    </location>
</feature>
<evidence type="ECO:0000256" key="1">
    <source>
        <dbReference type="SAM" id="SignalP"/>
    </source>
</evidence>
<dbReference type="EMBL" id="CP047593">
    <property type="protein sequence ID" value="QHI67951.1"/>
    <property type="molecule type" value="Genomic_DNA"/>
</dbReference>
<evidence type="ECO:0000313" key="2">
    <source>
        <dbReference type="EMBL" id="QHI67951.1"/>
    </source>
</evidence>
<keyword evidence="1" id="KW-0732">Signal</keyword>
<keyword evidence="3" id="KW-1185">Reference proteome</keyword>